<gene>
    <name evidence="2" type="ORF">SAMN02745123_00898</name>
</gene>
<evidence type="ECO:0000313" key="2">
    <source>
        <dbReference type="EMBL" id="SHK15112.1"/>
    </source>
</evidence>
<dbReference type="GO" id="GO:0003676">
    <property type="term" value="F:nucleic acid binding"/>
    <property type="evidence" value="ECO:0007669"/>
    <property type="project" value="InterPro"/>
</dbReference>
<dbReference type="EMBL" id="FRAR01000007">
    <property type="protein sequence ID" value="SHK15112.1"/>
    <property type="molecule type" value="Genomic_DNA"/>
</dbReference>
<feature type="domain" description="HNH" evidence="1">
    <location>
        <begin position="101"/>
        <end position="130"/>
    </location>
</feature>
<proteinExistence type="predicted"/>
<dbReference type="InterPro" id="IPR002711">
    <property type="entry name" value="HNH"/>
</dbReference>
<name>A0A1M6Q4F9_9FIRM</name>
<evidence type="ECO:0000313" key="3">
    <source>
        <dbReference type="Proteomes" id="UP000183997"/>
    </source>
</evidence>
<dbReference type="Pfam" id="PF01844">
    <property type="entry name" value="HNH"/>
    <property type="match status" value="1"/>
</dbReference>
<accession>A0A1M6Q4F9</accession>
<protein>
    <submittedName>
        <fullName evidence="2">HNH endonuclease</fullName>
    </submittedName>
</protein>
<dbReference type="GO" id="GO:0004519">
    <property type="term" value="F:endonuclease activity"/>
    <property type="evidence" value="ECO:0007669"/>
    <property type="project" value="UniProtKB-KW"/>
</dbReference>
<dbReference type="GO" id="GO:0008270">
    <property type="term" value="F:zinc ion binding"/>
    <property type="evidence" value="ECO:0007669"/>
    <property type="project" value="InterPro"/>
</dbReference>
<dbReference type="InterPro" id="IPR003615">
    <property type="entry name" value="HNH_nuc"/>
</dbReference>
<evidence type="ECO:0000259" key="1">
    <source>
        <dbReference type="Pfam" id="PF01844"/>
    </source>
</evidence>
<dbReference type="CDD" id="cd00085">
    <property type="entry name" value="HNHc"/>
    <property type="match status" value="1"/>
</dbReference>
<organism evidence="2 3">
    <name type="scientific">Desulforamulus aeronauticus DSM 10349</name>
    <dbReference type="NCBI Taxonomy" id="1121421"/>
    <lineage>
        <taxon>Bacteria</taxon>
        <taxon>Bacillati</taxon>
        <taxon>Bacillota</taxon>
        <taxon>Clostridia</taxon>
        <taxon>Eubacteriales</taxon>
        <taxon>Peptococcaceae</taxon>
        <taxon>Desulforamulus</taxon>
    </lineage>
</organism>
<keyword evidence="2" id="KW-0540">Nuclease</keyword>
<keyword evidence="2" id="KW-0378">Hydrolase</keyword>
<keyword evidence="2" id="KW-0255">Endonuclease</keyword>
<dbReference type="Gene3D" id="1.10.30.50">
    <property type="match status" value="1"/>
</dbReference>
<sequence length="225" mass="26338">MDVLLYLFILKVVSWSANKEIYGVNMSITKYEIYEFWKDKSILKNYQIKNYASCEEKDEAIRIIEFSDDICCWACGLPSFILDEENINISGSLKKEWNNDKSLQKAHIIARSLGGEEKAENMFLLCPICHADSPDTVKAENFFAWVYYKRKNDNYINMLRRGLEEACKIKNVDFQIIVDYLSKCNYHKVMKLRKQIIKSCTVHGTFVSMSSKMMELIDEIIKDIQ</sequence>
<reference evidence="3" key="1">
    <citation type="submission" date="2016-11" db="EMBL/GenBank/DDBJ databases">
        <authorList>
            <person name="Varghese N."/>
            <person name="Submissions S."/>
        </authorList>
    </citation>
    <scope>NUCLEOTIDE SEQUENCE [LARGE SCALE GENOMIC DNA]</scope>
    <source>
        <strain evidence="3">DSM 10349</strain>
    </source>
</reference>
<dbReference type="AlphaFoldDB" id="A0A1M6Q4F9"/>
<dbReference type="Proteomes" id="UP000183997">
    <property type="component" value="Unassembled WGS sequence"/>
</dbReference>
<keyword evidence="3" id="KW-1185">Reference proteome</keyword>